<evidence type="ECO:0000313" key="2">
    <source>
        <dbReference type="Proteomes" id="UP001184376"/>
    </source>
</evidence>
<proteinExistence type="predicted"/>
<dbReference type="Proteomes" id="UP001184376">
    <property type="component" value="Unassembled WGS sequence"/>
</dbReference>
<comment type="caution">
    <text evidence="1">The sequence shown here is derived from an EMBL/GenBank/DDBJ whole genome shotgun (WGS) entry which is preliminary data.</text>
</comment>
<gene>
    <name evidence="1" type="ORF">J2795_004227</name>
</gene>
<keyword evidence="2" id="KW-1185">Reference proteome</keyword>
<dbReference type="EMBL" id="JAVDRG010000009">
    <property type="protein sequence ID" value="MDR6443477.1"/>
    <property type="molecule type" value="Genomic_DNA"/>
</dbReference>
<protein>
    <submittedName>
        <fullName evidence="1">Uncharacterized protein</fullName>
    </submittedName>
</protein>
<reference evidence="1" key="1">
    <citation type="submission" date="2023-07" db="EMBL/GenBank/DDBJ databases">
        <title>Sorghum-associated microbial communities from plants grown in Nebraska, USA.</title>
        <authorList>
            <person name="Schachtman D."/>
        </authorList>
    </citation>
    <scope>NUCLEOTIDE SEQUENCE</scope>
    <source>
        <strain evidence="1">DS1280</strain>
    </source>
</reference>
<accession>A0ACC6J0U2</accession>
<evidence type="ECO:0000313" key="1">
    <source>
        <dbReference type="EMBL" id="MDR6443477.1"/>
    </source>
</evidence>
<name>A0ACC6J0U2_9FLAO</name>
<organism evidence="1 2">
    <name type="scientific">Chryseobacterium bernardetii</name>
    <dbReference type="NCBI Taxonomy" id="1241978"/>
    <lineage>
        <taxon>Bacteria</taxon>
        <taxon>Pseudomonadati</taxon>
        <taxon>Bacteroidota</taxon>
        <taxon>Flavobacteriia</taxon>
        <taxon>Flavobacteriales</taxon>
        <taxon>Weeksellaceae</taxon>
        <taxon>Chryseobacterium group</taxon>
        <taxon>Chryseobacterium</taxon>
    </lineage>
</organism>
<sequence>MSNKSLRAFNFFELELKSLASFLIVNNPNFEELGKQNIWEHETIKNEKLRIEGLLSFDPTTKDFIIRSFEKNISFLGRELIYIRIISALELFLVQGVRDVFKQTTEPFKSNIKRIELNYSQILSISSVSQIRNQLLNKETRPLSSTGYEDVVKYYKKQLGVDISSLGVGLEKMKYYHQIRHILVHRLGKVDSYFKKQYGFNKTYIQVNEELLLNLFNDVYSYAQKVAEKIVDLINSHSKVEVYKKFKGDRLKLEFDSKITDKVNFLEPEFHFWVGDEIFYLEDLGVHIISKGSKYIVEIWGETEILKAYKKSVNQRLRTSKHFENITIQSIPHPKMFNEAIILAVSKLLPKYGLWPDDTRKIVATTLGISNNSVDRIIKVLNNRGMHLKPE</sequence>